<sequence>MISSEVAEDICVSLSYNEEGGIMDLINFEEGEGEGDGDIGELCPYEGGEGMDGDGGNMEGFGVVLGQSAYKTLKDGRKVKRAVTWKCECASLPDTRRRIGGTRLPRELEGEPIATKKSKKCGCETGMYASLKEHGKWEIVRRELKHEPHKVVASINNENLNFQVRKEDKSVEIEIRKNQNSSSSMTISRSKPFSGTCKMLYQLINNQHNQ</sequence>
<evidence type="ECO:0000313" key="1">
    <source>
        <dbReference type="EnsemblPlants" id="AUR62030724-RA:cds"/>
    </source>
</evidence>
<dbReference type="Gramene" id="AUR62030724-RA">
    <property type="protein sequence ID" value="AUR62030724-RA:cds"/>
    <property type="gene ID" value="AUR62030724"/>
</dbReference>
<dbReference type="EnsemblPlants" id="AUR62030724-RA">
    <property type="protein sequence ID" value="AUR62030724-RA:cds"/>
    <property type="gene ID" value="AUR62030724"/>
</dbReference>
<protein>
    <recommendedName>
        <fullName evidence="3">FAR1 domain-containing protein</fullName>
    </recommendedName>
</protein>
<dbReference type="AlphaFoldDB" id="A0A803MJZ1"/>
<proteinExistence type="predicted"/>
<evidence type="ECO:0000313" key="2">
    <source>
        <dbReference type="Proteomes" id="UP000596660"/>
    </source>
</evidence>
<reference evidence="1" key="2">
    <citation type="submission" date="2021-03" db="UniProtKB">
        <authorList>
            <consortium name="EnsemblPlants"/>
        </authorList>
    </citation>
    <scope>IDENTIFICATION</scope>
</reference>
<reference evidence="1" key="1">
    <citation type="journal article" date="2017" name="Nature">
        <title>The genome of Chenopodium quinoa.</title>
        <authorList>
            <person name="Jarvis D.E."/>
            <person name="Ho Y.S."/>
            <person name="Lightfoot D.J."/>
            <person name="Schmoeckel S.M."/>
            <person name="Li B."/>
            <person name="Borm T.J.A."/>
            <person name="Ohyanagi H."/>
            <person name="Mineta K."/>
            <person name="Michell C.T."/>
            <person name="Saber N."/>
            <person name="Kharbatia N.M."/>
            <person name="Rupper R.R."/>
            <person name="Sharp A.R."/>
            <person name="Dally N."/>
            <person name="Boughton B.A."/>
            <person name="Woo Y.H."/>
            <person name="Gao G."/>
            <person name="Schijlen E.G.W.M."/>
            <person name="Guo X."/>
            <person name="Momin A.A."/>
            <person name="Negrao S."/>
            <person name="Al-Babili S."/>
            <person name="Gehring C."/>
            <person name="Roessner U."/>
            <person name="Jung C."/>
            <person name="Murphy K."/>
            <person name="Arold S.T."/>
            <person name="Gojobori T."/>
            <person name="van der Linden C.G."/>
            <person name="van Loo E.N."/>
            <person name="Jellen E.N."/>
            <person name="Maughan P.J."/>
            <person name="Tester M."/>
        </authorList>
    </citation>
    <scope>NUCLEOTIDE SEQUENCE [LARGE SCALE GENOMIC DNA]</scope>
    <source>
        <strain evidence="1">cv. PI 614886</strain>
    </source>
</reference>
<keyword evidence="2" id="KW-1185">Reference proteome</keyword>
<accession>A0A803MJZ1</accession>
<organism evidence="1 2">
    <name type="scientific">Chenopodium quinoa</name>
    <name type="common">Quinoa</name>
    <dbReference type="NCBI Taxonomy" id="63459"/>
    <lineage>
        <taxon>Eukaryota</taxon>
        <taxon>Viridiplantae</taxon>
        <taxon>Streptophyta</taxon>
        <taxon>Embryophyta</taxon>
        <taxon>Tracheophyta</taxon>
        <taxon>Spermatophyta</taxon>
        <taxon>Magnoliopsida</taxon>
        <taxon>eudicotyledons</taxon>
        <taxon>Gunneridae</taxon>
        <taxon>Pentapetalae</taxon>
        <taxon>Caryophyllales</taxon>
        <taxon>Chenopodiaceae</taxon>
        <taxon>Chenopodioideae</taxon>
        <taxon>Atripliceae</taxon>
        <taxon>Chenopodium</taxon>
    </lineage>
</organism>
<dbReference type="Proteomes" id="UP000596660">
    <property type="component" value="Unplaced"/>
</dbReference>
<evidence type="ECO:0008006" key="3">
    <source>
        <dbReference type="Google" id="ProtNLM"/>
    </source>
</evidence>
<name>A0A803MJZ1_CHEQI</name>